<protein>
    <recommendedName>
        <fullName evidence="2">DUF3795 domain-containing protein</fullName>
    </recommendedName>
</protein>
<dbReference type="Pfam" id="PF12675">
    <property type="entry name" value="DUF3795"/>
    <property type="match status" value="1"/>
</dbReference>
<sequence length="163" mass="18098">MKINPDFVSPCGLYCGVCAIYMAHQDDNQKFKELLVGVYRGEAPGKGALPGAETLSADDIRCRGCLSDERFMHCRQCEIRDCAMEKGHAGCWECGDFPCGHIENFPMTVGKKVILRCVPHCREVGVEKWIEDEEARYVCPECGSKLFRGAGRCNACKTPVDPD</sequence>
<dbReference type="EMBL" id="CAACVI010000001">
    <property type="protein sequence ID" value="VEN72840.1"/>
    <property type="molecule type" value="Genomic_DNA"/>
</dbReference>
<gene>
    <name evidence="1" type="ORF">EPICR_10340</name>
</gene>
<evidence type="ECO:0000313" key="1">
    <source>
        <dbReference type="EMBL" id="VEN72840.1"/>
    </source>
</evidence>
<dbReference type="AlphaFoldDB" id="A0A484HGS0"/>
<organism evidence="1">
    <name type="scientific">uncultured Desulfobacteraceae bacterium</name>
    <dbReference type="NCBI Taxonomy" id="218296"/>
    <lineage>
        <taxon>Bacteria</taxon>
        <taxon>Pseudomonadati</taxon>
        <taxon>Thermodesulfobacteriota</taxon>
        <taxon>Desulfobacteria</taxon>
        <taxon>Desulfobacterales</taxon>
        <taxon>Desulfobacteraceae</taxon>
        <taxon>environmental samples</taxon>
    </lineage>
</organism>
<dbReference type="InterPro" id="IPR024227">
    <property type="entry name" value="DUF3795"/>
</dbReference>
<proteinExistence type="predicted"/>
<accession>A0A484HGS0</accession>
<name>A0A484HGS0_9BACT</name>
<evidence type="ECO:0008006" key="2">
    <source>
        <dbReference type="Google" id="ProtNLM"/>
    </source>
</evidence>
<reference evidence="1" key="1">
    <citation type="submission" date="2019-01" db="EMBL/GenBank/DDBJ databases">
        <authorList>
            <consortium name="Genoscope - CEA"/>
            <person name="William W."/>
        </authorList>
    </citation>
    <scope>NUCLEOTIDE SEQUENCE</scope>
    <source>
        <strain evidence="1">CR-1</strain>
    </source>
</reference>